<dbReference type="Proteomes" id="UP000264589">
    <property type="component" value="Unassembled WGS sequence"/>
</dbReference>
<evidence type="ECO:0000313" key="1">
    <source>
        <dbReference type="EMBL" id="RFB04557.1"/>
    </source>
</evidence>
<accession>A0A371RGF9</accession>
<dbReference type="InParanoid" id="A0A371RGF9"/>
<dbReference type="AlphaFoldDB" id="A0A371RGF9"/>
<reference evidence="1 2" key="1">
    <citation type="submission" date="2018-08" db="EMBL/GenBank/DDBJ databases">
        <title>Parvularcula sp. SM1705, isolated from surface water of the South Sea China.</title>
        <authorList>
            <person name="Sun L."/>
        </authorList>
    </citation>
    <scope>NUCLEOTIDE SEQUENCE [LARGE SCALE GENOMIC DNA]</scope>
    <source>
        <strain evidence="1 2">SM1705</strain>
    </source>
</reference>
<organism evidence="1 2">
    <name type="scientific">Parvularcula marina</name>
    <dbReference type="NCBI Taxonomy" id="2292771"/>
    <lineage>
        <taxon>Bacteria</taxon>
        <taxon>Pseudomonadati</taxon>
        <taxon>Pseudomonadota</taxon>
        <taxon>Alphaproteobacteria</taxon>
        <taxon>Parvularculales</taxon>
        <taxon>Parvularculaceae</taxon>
        <taxon>Parvularcula</taxon>
    </lineage>
</organism>
<proteinExistence type="predicted"/>
<dbReference type="RefSeq" id="WP_116391189.1">
    <property type="nucleotide sequence ID" value="NZ_QUQO01000001.1"/>
</dbReference>
<comment type="caution">
    <text evidence="1">The sequence shown here is derived from an EMBL/GenBank/DDBJ whole genome shotgun (WGS) entry which is preliminary data.</text>
</comment>
<protein>
    <submittedName>
        <fullName evidence="1">Uncharacterized protein</fullName>
    </submittedName>
</protein>
<sequence length="129" mass="14769">MTEPTQSLRSPTDQEIEEKLVAISDARQAKQREAYELLWRPWGRAKSAYYEARAAYETLEDKEDDGGAFDTLQSKLFDLMMTPAPSKLCVVEKLRLFEGDVFEDTLEHSDARELKWLAAMKADLLAHSL</sequence>
<evidence type="ECO:0000313" key="2">
    <source>
        <dbReference type="Proteomes" id="UP000264589"/>
    </source>
</evidence>
<gene>
    <name evidence="1" type="ORF">DX908_04225</name>
</gene>
<dbReference type="EMBL" id="QUQO01000001">
    <property type="protein sequence ID" value="RFB04557.1"/>
    <property type="molecule type" value="Genomic_DNA"/>
</dbReference>
<name>A0A371RGF9_9PROT</name>
<keyword evidence="2" id="KW-1185">Reference proteome</keyword>